<keyword evidence="1" id="KW-1133">Transmembrane helix</keyword>
<keyword evidence="3" id="KW-1185">Reference proteome</keyword>
<proteinExistence type="predicted"/>
<sequence length="586" mass="62355">MSPPQAFALILAGIALSATVSSLLRGRRAGWSRGRVAAVLLLQPLLALLFWLALWPPAGEGERPRLVVLTAGAEPEAPALAPDERLFALPDAPRPPGATPVPDLASLLRRHPQARGLRVLGQGLAAHDREAAQGWPLQFEAAPAPTGLVALDWPTRLPAGAPLPVAGRVAGIGQARLELRDPAGERVDSALAGEDGHFRLQAWTGLPGRVAYQLQLLDASGEVLTQATLPLQVLPGHPHRLWLRAGAPNAELKYLGRWALDAGLSLHAEFALGAGIRIGDRSRPVNAAELARTDLLILDERSWRELGPAGRAAVDDAVREGLGLLLRISGPLDAATRRELAERGFRLETDTGTGQVELPLALTPRARGEEVVPRLGRWPGRLSAPGGAVLLADARGRALAAWQARGRGRVGVWLLDDSYRWYLAGYPQAHGHLWARAVATLARPQPSARAVAPARGRVGERAALCGLGADAELEAPSGARMALMPDPATGPAACAAVWPREAGWHRLRDGGRELSWWVMPADALPGVQAQARRQTTLALAAQSPAERVGPAPSTPGPRWPWWAAWLALAALAWALERPRPRATRVG</sequence>
<name>A0A5B2ZCY1_9GAMM</name>
<organism evidence="2 3">
    <name type="scientific">Arenimonas fontis</name>
    <dbReference type="NCBI Taxonomy" id="2608255"/>
    <lineage>
        <taxon>Bacteria</taxon>
        <taxon>Pseudomonadati</taxon>
        <taxon>Pseudomonadota</taxon>
        <taxon>Gammaproteobacteria</taxon>
        <taxon>Lysobacterales</taxon>
        <taxon>Lysobacteraceae</taxon>
        <taxon>Arenimonas</taxon>
    </lineage>
</organism>
<feature type="transmembrane region" description="Helical" evidence="1">
    <location>
        <begin position="6"/>
        <end position="24"/>
    </location>
</feature>
<dbReference type="Proteomes" id="UP000322165">
    <property type="component" value="Unassembled WGS sequence"/>
</dbReference>
<keyword evidence="1" id="KW-0472">Membrane</keyword>
<keyword evidence="2" id="KW-0378">Hydrolase</keyword>
<feature type="transmembrane region" description="Helical" evidence="1">
    <location>
        <begin position="36"/>
        <end position="55"/>
    </location>
</feature>
<reference evidence="2 3" key="2">
    <citation type="submission" date="2019-09" db="EMBL/GenBank/DDBJ databases">
        <authorList>
            <person name="Mazur A."/>
        </authorList>
    </citation>
    <scope>NUCLEOTIDE SEQUENCE [LARGE SCALE GENOMIC DNA]</scope>
    <source>
        <strain evidence="2 3">3729k</strain>
    </source>
</reference>
<keyword evidence="2" id="KW-0645">Protease</keyword>
<evidence type="ECO:0000313" key="3">
    <source>
        <dbReference type="Proteomes" id="UP000322165"/>
    </source>
</evidence>
<dbReference type="Gene3D" id="3.40.50.880">
    <property type="match status" value="1"/>
</dbReference>
<keyword evidence="2" id="KW-0121">Carboxypeptidase</keyword>
<gene>
    <name evidence="2" type="ORF">F0415_07400</name>
</gene>
<keyword evidence="1" id="KW-0812">Transmembrane</keyword>
<dbReference type="AlphaFoldDB" id="A0A5B2ZCY1"/>
<dbReference type="RefSeq" id="WP_149860559.1">
    <property type="nucleotide sequence ID" value="NZ_VUOD01000004.1"/>
</dbReference>
<dbReference type="SUPFAM" id="SSF52317">
    <property type="entry name" value="Class I glutamine amidotransferase-like"/>
    <property type="match status" value="1"/>
</dbReference>
<dbReference type="EMBL" id="VUOD01000004">
    <property type="protein sequence ID" value="KAA2285060.1"/>
    <property type="molecule type" value="Genomic_DNA"/>
</dbReference>
<accession>A0A5B2ZCY1</accession>
<protein>
    <submittedName>
        <fullName evidence="2">Carboxypeptidase regulatory-like domain-containing protein</fullName>
    </submittedName>
</protein>
<dbReference type="GO" id="GO:0004180">
    <property type="term" value="F:carboxypeptidase activity"/>
    <property type="evidence" value="ECO:0007669"/>
    <property type="project" value="UniProtKB-KW"/>
</dbReference>
<evidence type="ECO:0000313" key="2">
    <source>
        <dbReference type="EMBL" id="KAA2285060.1"/>
    </source>
</evidence>
<evidence type="ECO:0000256" key="1">
    <source>
        <dbReference type="SAM" id="Phobius"/>
    </source>
</evidence>
<reference evidence="2 3" key="1">
    <citation type="submission" date="2019-09" db="EMBL/GenBank/DDBJ databases">
        <title>Arenimonas chukotkensis sp. nov., a bacterium isolated from Chukotka hot spring, Arctic region, Russia.</title>
        <authorList>
            <person name="Zayulina K.S."/>
            <person name="Prokofeva M.I."/>
            <person name="Elcheninov A.G."/>
            <person name="Novikov A."/>
            <person name="Kochetkova T.V."/>
            <person name="Kublanov I.V."/>
        </authorList>
    </citation>
    <scope>NUCLEOTIDE SEQUENCE [LARGE SCALE GENOMIC DNA]</scope>
    <source>
        <strain evidence="2 3">3729k</strain>
    </source>
</reference>
<dbReference type="InterPro" id="IPR029062">
    <property type="entry name" value="Class_I_gatase-like"/>
</dbReference>
<comment type="caution">
    <text evidence="2">The sequence shown here is derived from an EMBL/GenBank/DDBJ whole genome shotgun (WGS) entry which is preliminary data.</text>
</comment>